<protein>
    <recommendedName>
        <fullName evidence="6">Translocation and assembly module TamB C-terminal domain-containing protein</fullName>
    </recommendedName>
</protein>
<evidence type="ECO:0000256" key="3">
    <source>
        <dbReference type="ARBA" id="ARBA00022989"/>
    </source>
</evidence>
<dbReference type="PANTHER" id="PTHR36985">
    <property type="entry name" value="TRANSLOCATION AND ASSEMBLY MODULE SUBUNIT TAMB"/>
    <property type="match status" value="1"/>
</dbReference>
<proteinExistence type="predicted"/>
<evidence type="ECO:0000256" key="2">
    <source>
        <dbReference type="ARBA" id="ARBA00022692"/>
    </source>
</evidence>
<feature type="chain" id="PRO_5018037384" description="Translocation and assembly module TamB C-terminal domain-containing protein" evidence="5">
    <location>
        <begin position="23"/>
        <end position="1437"/>
    </location>
</feature>
<keyword evidence="8" id="KW-1185">Reference proteome</keyword>
<evidence type="ECO:0000256" key="5">
    <source>
        <dbReference type="SAM" id="SignalP"/>
    </source>
</evidence>
<evidence type="ECO:0000256" key="1">
    <source>
        <dbReference type="ARBA" id="ARBA00004167"/>
    </source>
</evidence>
<keyword evidence="2" id="KW-0812">Transmembrane</keyword>
<comment type="caution">
    <text evidence="7">The sequence shown here is derived from an EMBL/GenBank/DDBJ whole genome shotgun (WGS) entry which is preliminary data.</text>
</comment>
<evidence type="ECO:0000313" key="8">
    <source>
        <dbReference type="Proteomes" id="UP000268016"/>
    </source>
</evidence>
<dbReference type="RefSeq" id="WP_123641137.1">
    <property type="nucleotide sequence ID" value="NZ_ML119082.1"/>
</dbReference>
<dbReference type="GO" id="GO:0009306">
    <property type="term" value="P:protein secretion"/>
    <property type="evidence" value="ECO:0007669"/>
    <property type="project" value="InterPro"/>
</dbReference>
<evidence type="ECO:0000313" key="7">
    <source>
        <dbReference type="EMBL" id="ROU03602.1"/>
    </source>
</evidence>
<dbReference type="EMBL" id="RDRB01000002">
    <property type="protein sequence ID" value="ROU03602.1"/>
    <property type="molecule type" value="Genomic_DNA"/>
</dbReference>
<name>A0A3N2R7Y0_9RHOB</name>
<gene>
    <name evidence="7" type="ORF">EAT49_04715</name>
</gene>
<keyword evidence="3" id="KW-1133">Transmembrane helix</keyword>
<organism evidence="7 8">
    <name type="scientific">Histidinibacterium lentulum</name>
    <dbReference type="NCBI Taxonomy" id="2480588"/>
    <lineage>
        <taxon>Bacteria</taxon>
        <taxon>Pseudomonadati</taxon>
        <taxon>Pseudomonadota</taxon>
        <taxon>Alphaproteobacteria</taxon>
        <taxon>Rhodobacterales</taxon>
        <taxon>Paracoccaceae</taxon>
        <taxon>Histidinibacterium</taxon>
    </lineage>
</organism>
<keyword evidence="4" id="KW-0472">Membrane</keyword>
<accession>A0A3N2R7Y0</accession>
<feature type="domain" description="Translocation and assembly module TamB C-terminal" evidence="6">
    <location>
        <begin position="1079"/>
        <end position="1437"/>
    </location>
</feature>
<feature type="signal peptide" evidence="5">
    <location>
        <begin position="1"/>
        <end position="22"/>
    </location>
</feature>
<dbReference type="InterPro" id="IPR007452">
    <property type="entry name" value="TamB_C"/>
</dbReference>
<reference evidence="7 8" key="1">
    <citation type="submission" date="2018-10" db="EMBL/GenBank/DDBJ databases">
        <title>Histidinibacterium lentulum gen. nov., sp. nov., a marine bacterium from the culture broth of Picochlorum sp. 122.</title>
        <authorList>
            <person name="Wang G."/>
        </authorList>
    </citation>
    <scope>NUCLEOTIDE SEQUENCE [LARGE SCALE GENOMIC DNA]</scope>
    <source>
        <strain evidence="7 8">B17</strain>
    </source>
</reference>
<dbReference type="Pfam" id="PF04357">
    <property type="entry name" value="TamB"/>
    <property type="match status" value="1"/>
</dbReference>
<sequence length="1437" mass="147467">MSHLLRAFALLLLLIAPFTAAAQGRFEQAEGEDDPGYLARLLQDNLSGAGRDVRITGFRGALSSQATIERLSIADADGVWLVAEDLLLDWNRSALLRRRLDVNALSAGRIAILRPPVTEEAPRTAPSRQATPFTLPELPVSVEIDELAVERIEIGDHFIGEPVALTLNGEVALQGGEGFANITARRLDETTGEFQLAGEFSNETRILSLDLRLEEGPGGIVATRLDIPGAPALETEISGTGPLDDFAAELSLSTDGVQRIGGSFTLTAEPQPGSEAPVRVIALDVAGDVASLLAPDYGAFFGPDVSLVARVRQEPEGGIVVPELSLQAQAVTLEGSLVIAEDGWPVNFALEGALRSDGEPLLLPIGGPPTFVDGGQIFLAYDQAEGEDWSGYAFLEGFTRPGIDLPSVTIFADGVIRPDSAEDPDGFANAVLEFQATDLELDDRGLSEALGSNPAGRATLVINDGAPLKVEDVSIASAGLVLSGGAVVEQEPLALAFAVEAEAEDFGRFATLSGLEDLGGAGLIAAEGRVRPLSGIFDLGLTAQTRDLELGNERVDPLLTGESTLRLEASRDEAGTRVELFELRADQLSADGQAFAAEGVIDAEVSARLAELSVLSPELSGPGTLTATVTERDGETVTFDLALDAATADLDVTGTALASEDYAADVRIAADVAALAPFSELAGRPLSGAADLVIEGRVEPETQFFDLTAAGTTQDLGLGLPQVDPLLEGAGRLELAVARDAAGLTLSRLDIATGEVTASGSAALTEDETRAALEARIEEVGLVLDGLSGPATLVLDAEEVPGGSIDLALRLAAPAATVTADAVVAPEAQDYATTGTLEARVSSLRAFSPLAGRSLGGSVALDAAFDLRPLAGAGTVDLSARTTDLAVGIPTVDRLLRGPGTLEATVSRTEAGTVVIRALDLDLPNLTADAEATVEGATGRATFDARLADASLLAPDLSGPVTVGGSASLGASGAWRVNADVAALDGATATVSGTAGPGSALDLSVTGQAPLGLVNPFLGTQRLTGAARFDLNVGGPSLAAISGQVSVTDAQLSLPTLGQSIPDIDGSISLSGGRAQVDLTAAGPEGGVIRIGGPVGLSAPFVAALDVTVSRLVLTDPQLYSTVLDGSLGIDGPLTGGGTISGDILLGRTEVQVPSSTVGALGELPEVRHVRPEAGVRRTLERAGLTVEGVPAGDGGGGGGGGGGRGGFGLDIDIRAPSQIFVRGRGLDAELGGELTLGGTTSDVRPVGAFELRRGRLDVLQQRFDLTEGQVQLAGDFVPVLRFVAETTARDGTVVRIVLTGPASDPTLVLESEPDLPEDEVLARLLFGRNISAITPLQAVQLASAAATLAGRGGGFVGSIRESLGVDDFDLTTDESGNAAVRVGTYITENIYTDLEVNSRGETRIDLNLDITGNLTARGSVESSGETSLGVYFERDY</sequence>
<dbReference type="Proteomes" id="UP000268016">
    <property type="component" value="Unassembled WGS sequence"/>
</dbReference>
<dbReference type="GO" id="GO:0005886">
    <property type="term" value="C:plasma membrane"/>
    <property type="evidence" value="ECO:0007669"/>
    <property type="project" value="InterPro"/>
</dbReference>
<dbReference type="PANTHER" id="PTHR36985:SF1">
    <property type="entry name" value="TRANSLOCATION AND ASSEMBLY MODULE SUBUNIT TAMB"/>
    <property type="match status" value="1"/>
</dbReference>
<evidence type="ECO:0000259" key="6">
    <source>
        <dbReference type="Pfam" id="PF04357"/>
    </source>
</evidence>
<dbReference type="GO" id="GO:0097347">
    <property type="term" value="C:TAM protein secretion complex"/>
    <property type="evidence" value="ECO:0007669"/>
    <property type="project" value="TreeGrafter"/>
</dbReference>
<keyword evidence="5" id="KW-0732">Signal</keyword>
<comment type="subcellular location">
    <subcellularLocation>
        <location evidence="1">Membrane</location>
        <topology evidence="1">Single-pass membrane protein</topology>
    </subcellularLocation>
</comment>
<evidence type="ECO:0000256" key="4">
    <source>
        <dbReference type="ARBA" id="ARBA00023136"/>
    </source>
</evidence>
<dbReference type="OrthoDB" id="7784409at2"/>